<dbReference type="CDD" id="cd04301">
    <property type="entry name" value="NAT_SF"/>
    <property type="match status" value="1"/>
</dbReference>
<evidence type="ECO:0000313" key="6">
    <source>
        <dbReference type="Proteomes" id="UP001321450"/>
    </source>
</evidence>
<dbReference type="AlphaFoldDB" id="A0AAU9BZL1"/>
<reference evidence="6" key="1">
    <citation type="journal article" date="2024" name="Int. J. Syst. Evol. Microbiol.">
        <title>Methylomarinovum tepidoasis sp. nov., a moderately thermophilic methanotroph of the family Methylothermaceae isolated from a deep-sea hydrothermal field.</title>
        <authorList>
            <person name="Hirayama H."/>
            <person name="Takaki Y."/>
            <person name="Abe M."/>
            <person name="Miyazaki M."/>
            <person name="Uematsu K."/>
            <person name="Matsui Y."/>
            <person name="Takai K."/>
        </authorList>
    </citation>
    <scope>NUCLEOTIDE SEQUENCE [LARGE SCALE GENOMIC DNA]</scope>
    <source>
        <strain evidence="6">IN45</strain>
    </source>
</reference>
<dbReference type="InterPro" id="IPR000182">
    <property type="entry name" value="GNAT_dom"/>
</dbReference>
<name>A0AAU9BZL1_9GAMM</name>
<dbReference type="PANTHER" id="PTHR43072:SF23">
    <property type="entry name" value="UPF0039 PROTEIN C11D3.02C"/>
    <property type="match status" value="1"/>
</dbReference>
<dbReference type="EC" id="2.3.1.266" evidence="3"/>
<feature type="active site" description="Proton donor" evidence="3">
    <location>
        <position position="144"/>
    </location>
</feature>
<keyword evidence="6" id="KW-1185">Reference proteome</keyword>
<feature type="binding site" evidence="3">
    <location>
        <position position="137"/>
    </location>
    <ligand>
        <name>acetyl-CoA</name>
        <dbReference type="ChEBI" id="CHEBI:57288"/>
    </ligand>
</feature>
<comment type="catalytic activity">
    <reaction evidence="3">
        <text>N-terminal L-alanyl-[ribosomal protein bS18] + acetyl-CoA = N-terminal N(alpha)-acetyl-L-alanyl-[ribosomal protein bS18] + CoA + H(+)</text>
        <dbReference type="Rhea" id="RHEA:43756"/>
        <dbReference type="Rhea" id="RHEA-COMP:10676"/>
        <dbReference type="Rhea" id="RHEA-COMP:10677"/>
        <dbReference type="ChEBI" id="CHEBI:15378"/>
        <dbReference type="ChEBI" id="CHEBI:57287"/>
        <dbReference type="ChEBI" id="CHEBI:57288"/>
        <dbReference type="ChEBI" id="CHEBI:64718"/>
        <dbReference type="ChEBI" id="CHEBI:83683"/>
        <dbReference type="EC" id="2.3.1.266"/>
    </reaction>
</comment>
<comment type="function">
    <text evidence="3">Acetylates the N-terminal alanine of ribosomal protein bS18.</text>
</comment>
<evidence type="ECO:0000256" key="1">
    <source>
        <dbReference type="ARBA" id="ARBA00022679"/>
    </source>
</evidence>
<dbReference type="Gene3D" id="3.40.630.30">
    <property type="match status" value="1"/>
</dbReference>
<dbReference type="InterPro" id="IPR016181">
    <property type="entry name" value="Acyl_CoA_acyltransferase"/>
</dbReference>
<dbReference type="EMBL" id="AP024718">
    <property type="protein sequence ID" value="BCX89053.1"/>
    <property type="molecule type" value="Genomic_DNA"/>
</dbReference>
<dbReference type="InterPro" id="IPR043690">
    <property type="entry name" value="RimI"/>
</dbReference>
<evidence type="ECO:0000259" key="4">
    <source>
        <dbReference type="PROSITE" id="PS51186"/>
    </source>
</evidence>
<feature type="active site" description="Proton acceptor" evidence="3">
    <location>
        <position position="132"/>
    </location>
</feature>
<protein>
    <recommendedName>
        <fullName evidence="3">[Ribosomal protein bS18]-alanine N-acetyltransferase</fullName>
        <ecNumber evidence="3">2.3.1.266</ecNumber>
    </recommendedName>
</protein>
<dbReference type="GO" id="GO:0005737">
    <property type="term" value="C:cytoplasm"/>
    <property type="evidence" value="ECO:0007669"/>
    <property type="project" value="UniProtKB-SubCell"/>
</dbReference>
<evidence type="ECO:0000313" key="5">
    <source>
        <dbReference type="EMBL" id="BCX89053.1"/>
    </source>
</evidence>
<dbReference type="NCBIfam" id="TIGR01575">
    <property type="entry name" value="rimI"/>
    <property type="match status" value="1"/>
</dbReference>
<dbReference type="Pfam" id="PF00583">
    <property type="entry name" value="Acetyltransf_1"/>
    <property type="match status" value="1"/>
</dbReference>
<dbReference type="Proteomes" id="UP001321450">
    <property type="component" value="Chromosome"/>
</dbReference>
<proteinExistence type="inferred from homology"/>
<dbReference type="SUPFAM" id="SSF55729">
    <property type="entry name" value="Acyl-CoA N-acyltransferases (Nat)"/>
    <property type="match status" value="1"/>
</dbReference>
<dbReference type="RefSeq" id="WP_286291322.1">
    <property type="nucleotide sequence ID" value="NZ_AP024718.1"/>
</dbReference>
<keyword evidence="2 3" id="KW-0012">Acyltransferase</keyword>
<dbReference type="InterPro" id="IPR006464">
    <property type="entry name" value="AcTrfase_RimI/Ard1"/>
</dbReference>
<keyword evidence="1 3" id="KW-0808">Transferase</keyword>
<accession>A0AAU9BZL1</accession>
<keyword evidence="3" id="KW-0963">Cytoplasm</keyword>
<feature type="domain" description="N-acetyltransferase" evidence="4">
    <location>
        <begin position="32"/>
        <end position="177"/>
    </location>
</feature>
<dbReference type="PANTHER" id="PTHR43072">
    <property type="entry name" value="N-ACETYLTRANSFERASE"/>
    <property type="match status" value="1"/>
</dbReference>
<evidence type="ECO:0000256" key="2">
    <source>
        <dbReference type="ARBA" id="ARBA00023315"/>
    </source>
</evidence>
<comment type="subcellular location">
    <subcellularLocation>
        <location evidence="3">Cytoplasm</location>
    </subcellularLocation>
</comment>
<sequence length="189" mass="21439">MVELFQVVRRWWERDPQKAFYARFCPDTLAEVEIRPMKKRDLKAVAAIEASAYQFPWSSNIFKNCLKTGYSCWVAEAYGEIVGYGILSLGVGEAHVMNLCVAPDKQGQGYGRKLLEHLIVVAEKEAEMIFLEVRPSNEPAIRLYHRLGFNEVGRRKDYYPAGDGKREDALILARSLIPSQSKNAPEGGR</sequence>
<dbReference type="KEGG" id="meiy:MIN45_P1423"/>
<dbReference type="HAMAP" id="MF_02210">
    <property type="entry name" value="RimI"/>
    <property type="match status" value="1"/>
</dbReference>
<gene>
    <name evidence="3" type="primary">rimI</name>
    <name evidence="5" type="ORF">MIN45_P1423</name>
</gene>
<dbReference type="GO" id="GO:0008999">
    <property type="term" value="F:protein-N-terminal-alanine acetyltransferase activity"/>
    <property type="evidence" value="ECO:0007669"/>
    <property type="project" value="UniProtKB-UniRule"/>
</dbReference>
<comment type="similarity">
    <text evidence="3">Belongs to the acetyltransferase family. RimI subfamily.</text>
</comment>
<evidence type="ECO:0000256" key="3">
    <source>
        <dbReference type="HAMAP-Rule" id="MF_02210"/>
    </source>
</evidence>
<comment type="caution">
    <text evidence="3">Lacks conserved residue(s) required for the propagation of feature annotation.</text>
</comment>
<dbReference type="PROSITE" id="PS51186">
    <property type="entry name" value="GNAT"/>
    <property type="match status" value="1"/>
</dbReference>
<organism evidence="5 6">
    <name type="scientific">Methylomarinovum tepidoasis</name>
    <dbReference type="NCBI Taxonomy" id="2840183"/>
    <lineage>
        <taxon>Bacteria</taxon>
        <taxon>Pseudomonadati</taxon>
        <taxon>Pseudomonadota</taxon>
        <taxon>Gammaproteobacteria</taxon>
        <taxon>Methylococcales</taxon>
        <taxon>Methylothermaceae</taxon>
        <taxon>Methylomarinovum</taxon>
    </lineage>
</organism>